<dbReference type="InterPro" id="IPR001482">
    <property type="entry name" value="T2SS/T4SS_dom"/>
</dbReference>
<dbReference type="Gene3D" id="3.30.300.160">
    <property type="entry name" value="Type II secretion system, protein E, N-terminal domain"/>
    <property type="match status" value="1"/>
</dbReference>
<dbReference type="Pfam" id="PF05157">
    <property type="entry name" value="MshEN"/>
    <property type="match status" value="1"/>
</dbReference>
<sequence length="835" mass="92697">MLAAASADPAPQPTAADGKPLPPLRWPTPPYIGYGGADAAGQPQACEVEGVNGQTRPCLLIALEPERRVAHIQVPPSRTVMPLRFDMFRRLTLTEPLAPVELTDTQPPDSTFEALVRYRPRLPYRLTLADGSTREGVTIGQVESDAGVFLFEPIDNDDRVRRTFLPREAYRELHVGEAIGRVLVEQQALTPEQVEIAAREQEAMRQRKLGDYLVIKEVVKPEQLLMALEEQHRMPLVRIGEALTALGFISPDQLQEALEKQKKERSVPLGELLVQSGQLTREQLRIALARKMGYPVVDLKQFPIDADALRRVPLATARKLRIVPLLWRAGTLIIAAEDPSRRATIDELEFLLQCKVVPVLSSSALDNRTISEAYARFGLDTGAPPVADAPSGAETSSEQLLESLELGAEDDADAQTPVEQSDNSLVRLINTIIIEAYQQGASDIHIETHPNRRKVRIRLRKDGRLRPYMELPHTYRAALVARLKIMCDLDISERRKPQDGKIDFAKFSPQHRLELRVATIPTYGGAEDVVLRILTSAKPLAVDELGLTRENHAQLLQAVQRPHGMVLCVGPTGSGKTTTLHSLLQHINTPDRKIWTAEDPIEIANPDLRQIQINPRIDWTFGKALRALLRADPDVIMVGEIRDEETAQMAIEASLTGHLVLSTLHTNSAAETVVRLLDMGMDPFNFADSLVAVLAQRLVRRLCPQCMRREPATDTELEELLEDYRHAFPEDLRPTAEAVQAEWRVHLAGDAMPQLGRPVGCPACDHSGYKGRTGIHELLTIDAALRRLIQTKAPSEALQHAAVAQGHFRTLRQDGILKVLQGLTTIDEIRASTAH</sequence>
<dbReference type="SUPFAM" id="SSF52540">
    <property type="entry name" value="P-loop containing nucleoside triphosphate hydrolases"/>
    <property type="match status" value="1"/>
</dbReference>
<dbReference type="InterPro" id="IPR007831">
    <property type="entry name" value="T2SS_GspE_N"/>
</dbReference>
<dbReference type="GO" id="GO:0016887">
    <property type="term" value="F:ATP hydrolysis activity"/>
    <property type="evidence" value="ECO:0007669"/>
    <property type="project" value="TreeGrafter"/>
</dbReference>
<dbReference type="InterPro" id="IPR003593">
    <property type="entry name" value="AAA+_ATPase"/>
</dbReference>
<accession>A0A554XIC9</accession>
<comment type="caution">
    <text evidence="6">The sequence shown here is derived from an EMBL/GenBank/DDBJ whole genome shotgun (WGS) entry which is preliminary data.</text>
</comment>
<evidence type="ECO:0000256" key="3">
    <source>
        <dbReference type="ARBA" id="ARBA00022840"/>
    </source>
</evidence>
<comment type="similarity">
    <text evidence="1">Belongs to the GSP E family.</text>
</comment>
<dbReference type="InterPro" id="IPR037257">
    <property type="entry name" value="T2SS_E_N_sf"/>
</dbReference>
<evidence type="ECO:0000256" key="1">
    <source>
        <dbReference type="ARBA" id="ARBA00006611"/>
    </source>
</evidence>
<evidence type="ECO:0000313" key="6">
    <source>
        <dbReference type="EMBL" id="TSE35558.1"/>
    </source>
</evidence>
<keyword evidence="2" id="KW-0547">Nucleotide-binding</keyword>
<evidence type="ECO:0000313" key="7">
    <source>
        <dbReference type="Proteomes" id="UP000316388"/>
    </source>
</evidence>
<evidence type="ECO:0000259" key="5">
    <source>
        <dbReference type="PROSITE" id="PS00662"/>
    </source>
</evidence>
<reference evidence="6 7" key="1">
    <citation type="submission" date="2019-07" db="EMBL/GenBank/DDBJ databases">
        <title>Tepidimonas fonticaldi AT-A2 draft genome.</title>
        <authorList>
            <person name="Da Costa M.S."/>
            <person name="Froufe H.J.C."/>
            <person name="Egas C."/>
            <person name="Albuquerque L."/>
        </authorList>
    </citation>
    <scope>NUCLEOTIDE SEQUENCE [LARGE SCALE GENOMIC DNA]</scope>
    <source>
        <strain evidence="6 7">AT-A2</strain>
    </source>
</reference>
<dbReference type="Proteomes" id="UP000316388">
    <property type="component" value="Unassembled WGS sequence"/>
</dbReference>
<dbReference type="RefSeq" id="WP_260682368.1">
    <property type="nucleotide sequence ID" value="NZ_VJOO01000025.1"/>
</dbReference>
<dbReference type="SMART" id="SM00382">
    <property type="entry name" value="AAA"/>
    <property type="match status" value="1"/>
</dbReference>
<organism evidence="6 7">
    <name type="scientific">Tepidimonas fonticaldi</name>
    <dbReference type="NCBI Taxonomy" id="1101373"/>
    <lineage>
        <taxon>Bacteria</taxon>
        <taxon>Pseudomonadati</taxon>
        <taxon>Pseudomonadota</taxon>
        <taxon>Betaproteobacteria</taxon>
        <taxon>Burkholderiales</taxon>
        <taxon>Tepidimonas</taxon>
    </lineage>
</organism>
<dbReference type="InterPro" id="IPR027417">
    <property type="entry name" value="P-loop_NTPase"/>
</dbReference>
<protein>
    <submittedName>
        <fullName evidence="6">Type II secretion system protein E</fullName>
    </submittedName>
</protein>
<dbReference type="Gene3D" id="3.30.450.90">
    <property type="match status" value="1"/>
</dbReference>
<dbReference type="Gene3D" id="3.40.50.300">
    <property type="entry name" value="P-loop containing nucleotide triphosphate hydrolases"/>
    <property type="match status" value="1"/>
</dbReference>
<name>A0A554XIC9_9BURK</name>
<feature type="region of interest" description="Disordered" evidence="4">
    <location>
        <begin position="1"/>
        <end position="26"/>
    </location>
</feature>
<evidence type="ECO:0000256" key="4">
    <source>
        <dbReference type="SAM" id="MobiDB-lite"/>
    </source>
</evidence>
<dbReference type="PANTHER" id="PTHR30258:SF1">
    <property type="entry name" value="PROTEIN TRANSPORT PROTEIN HOFB HOMOLOG"/>
    <property type="match status" value="1"/>
</dbReference>
<dbReference type="GO" id="GO:0005524">
    <property type="term" value="F:ATP binding"/>
    <property type="evidence" value="ECO:0007669"/>
    <property type="project" value="UniProtKB-KW"/>
</dbReference>
<evidence type="ECO:0000256" key="2">
    <source>
        <dbReference type="ARBA" id="ARBA00022741"/>
    </source>
</evidence>
<dbReference type="GO" id="GO:0005886">
    <property type="term" value="C:plasma membrane"/>
    <property type="evidence" value="ECO:0007669"/>
    <property type="project" value="TreeGrafter"/>
</dbReference>
<dbReference type="Pfam" id="PF00437">
    <property type="entry name" value="T2SSE"/>
    <property type="match status" value="1"/>
</dbReference>
<feature type="domain" description="Bacterial type II secretion system protein E" evidence="5">
    <location>
        <begin position="629"/>
        <end position="643"/>
    </location>
</feature>
<dbReference type="PANTHER" id="PTHR30258">
    <property type="entry name" value="TYPE II SECRETION SYSTEM PROTEIN GSPE-RELATED"/>
    <property type="match status" value="1"/>
</dbReference>
<dbReference type="SUPFAM" id="SSF160246">
    <property type="entry name" value="EspE N-terminal domain-like"/>
    <property type="match status" value="2"/>
</dbReference>
<dbReference type="PROSITE" id="PS00662">
    <property type="entry name" value="T2SP_E"/>
    <property type="match status" value="1"/>
</dbReference>
<keyword evidence="3" id="KW-0067">ATP-binding</keyword>
<dbReference type="AlphaFoldDB" id="A0A554XIC9"/>
<dbReference type="EMBL" id="VJOO01000025">
    <property type="protein sequence ID" value="TSE35558.1"/>
    <property type="molecule type" value="Genomic_DNA"/>
</dbReference>
<dbReference type="CDD" id="cd01129">
    <property type="entry name" value="PulE-GspE-like"/>
    <property type="match status" value="1"/>
</dbReference>
<gene>
    <name evidence="6" type="primary">epsE_3</name>
    <name evidence="6" type="ORF">Tfont_02225</name>
</gene>
<proteinExistence type="inferred from homology"/>